<evidence type="ECO:0000256" key="4">
    <source>
        <dbReference type="ARBA" id="ARBA00022723"/>
    </source>
</evidence>
<dbReference type="GO" id="GO:0016114">
    <property type="term" value="P:terpenoid biosynthetic process"/>
    <property type="evidence" value="ECO:0007669"/>
    <property type="project" value="UniProtKB-UniPathway"/>
</dbReference>
<dbReference type="UniPathway" id="UPA00213"/>
<dbReference type="Gene3D" id="1.10.630.10">
    <property type="entry name" value="Cytochrome P450"/>
    <property type="match status" value="1"/>
</dbReference>
<dbReference type="PANTHER" id="PTHR47944">
    <property type="entry name" value="CYTOCHROME P450 98A9"/>
    <property type="match status" value="1"/>
</dbReference>
<comment type="similarity">
    <text evidence="2 9">Belongs to the cytochrome P450 family.</text>
</comment>
<keyword evidence="5 9" id="KW-0560">Oxidoreductase</keyword>
<organism evidence="10">
    <name type="scientific">Tanacetum cinerariifolium</name>
    <name type="common">Dalmatian daisy</name>
    <name type="synonym">Chrysanthemum cinerariifolium</name>
    <dbReference type="NCBI Taxonomy" id="118510"/>
    <lineage>
        <taxon>Eukaryota</taxon>
        <taxon>Viridiplantae</taxon>
        <taxon>Streptophyta</taxon>
        <taxon>Embryophyta</taxon>
        <taxon>Tracheophyta</taxon>
        <taxon>Spermatophyta</taxon>
        <taxon>Magnoliopsida</taxon>
        <taxon>eudicotyledons</taxon>
        <taxon>Gunneridae</taxon>
        <taxon>Pentapetalae</taxon>
        <taxon>asterids</taxon>
        <taxon>campanulids</taxon>
        <taxon>Asterales</taxon>
        <taxon>Asteraceae</taxon>
        <taxon>Asteroideae</taxon>
        <taxon>Anthemideae</taxon>
        <taxon>Anthemidinae</taxon>
        <taxon>Tanacetum</taxon>
    </lineage>
</organism>
<feature type="non-terminal residue" evidence="10">
    <location>
        <position position="1"/>
    </location>
</feature>
<dbReference type="InterPro" id="IPR001128">
    <property type="entry name" value="Cyt_P450"/>
</dbReference>
<accession>A0A699TPV4</accession>
<dbReference type="PRINTS" id="PR00463">
    <property type="entry name" value="EP450I"/>
</dbReference>
<dbReference type="FunFam" id="1.10.630.10:FF:000126">
    <property type="entry name" value="Predicted protein"/>
    <property type="match status" value="1"/>
</dbReference>
<evidence type="ECO:0000256" key="7">
    <source>
        <dbReference type="ARBA" id="ARBA00023033"/>
    </source>
</evidence>
<evidence type="ECO:0000256" key="5">
    <source>
        <dbReference type="ARBA" id="ARBA00023002"/>
    </source>
</evidence>
<dbReference type="PANTHER" id="PTHR47944:SF4">
    <property type="entry name" value="OS09G0441700 PROTEIN"/>
    <property type="match status" value="1"/>
</dbReference>
<dbReference type="InterPro" id="IPR036396">
    <property type="entry name" value="Cyt_P450_sf"/>
</dbReference>
<feature type="non-terminal residue" evidence="10">
    <location>
        <position position="182"/>
    </location>
</feature>
<evidence type="ECO:0000256" key="8">
    <source>
        <dbReference type="PIRSR" id="PIRSR602401-1"/>
    </source>
</evidence>
<dbReference type="GO" id="GO:0044550">
    <property type="term" value="P:secondary metabolite biosynthetic process"/>
    <property type="evidence" value="ECO:0007669"/>
    <property type="project" value="UniProtKB-ARBA"/>
</dbReference>
<protein>
    <submittedName>
        <fullName evidence="10">Cytochrome P450 71A1-like</fullName>
    </submittedName>
</protein>
<dbReference type="GO" id="GO:0020037">
    <property type="term" value="F:heme binding"/>
    <property type="evidence" value="ECO:0007669"/>
    <property type="project" value="InterPro"/>
</dbReference>
<keyword evidence="4 8" id="KW-0479">Metal-binding</keyword>
<sequence length="182" mass="20600">KFERNNIKGFILDLLAGGTETSAVTVEWAIAEILKKPGIFRKATEELDAVIGRDRWVDEKDMPNLPYIRAIVKEAMRLHPVSPLLTPRRTIEDCNVAGYDIPKDTQVLVNAWSIARDPKLWDKPEKFCPERFIGNAIDVKGNNYELLPFGAGRRMCPGYSLGRKMTESSLANLLHGFDWKLS</sequence>
<dbReference type="InterPro" id="IPR017972">
    <property type="entry name" value="Cyt_P450_CS"/>
</dbReference>
<evidence type="ECO:0000256" key="3">
    <source>
        <dbReference type="ARBA" id="ARBA00022617"/>
    </source>
</evidence>
<keyword evidence="3 8" id="KW-0349">Heme</keyword>
<evidence type="ECO:0000256" key="2">
    <source>
        <dbReference type="ARBA" id="ARBA00010617"/>
    </source>
</evidence>
<evidence type="ECO:0000256" key="9">
    <source>
        <dbReference type="RuleBase" id="RU000461"/>
    </source>
</evidence>
<dbReference type="GO" id="GO:0016705">
    <property type="term" value="F:oxidoreductase activity, acting on paired donors, with incorporation or reduction of molecular oxygen"/>
    <property type="evidence" value="ECO:0007669"/>
    <property type="project" value="InterPro"/>
</dbReference>
<comment type="caution">
    <text evidence="10">The sequence shown here is derived from an EMBL/GenBank/DDBJ whole genome shotgun (WGS) entry which is preliminary data.</text>
</comment>
<reference evidence="10" key="1">
    <citation type="journal article" date="2019" name="Sci. Rep.">
        <title>Draft genome of Tanacetum cinerariifolium, the natural source of mosquito coil.</title>
        <authorList>
            <person name="Yamashiro T."/>
            <person name="Shiraishi A."/>
            <person name="Satake H."/>
            <person name="Nakayama K."/>
        </authorList>
    </citation>
    <scope>NUCLEOTIDE SEQUENCE</scope>
</reference>
<comment type="cofactor">
    <cofactor evidence="1 8">
        <name>heme</name>
        <dbReference type="ChEBI" id="CHEBI:30413"/>
    </cofactor>
</comment>
<dbReference type="GO" id="GO:0004497">
    <property type="term" value="F:monooxygenase activity"/>
    <property type="evidence" value="ECO:0007669"/>
    <property type="project" value="UniProtKB-KW"/>
</dbReference>
<dbReference type="EMBL" id="BKCJ011259330">
    <property type="protein sequence ID" value="GFD11481.1"/>
    <property type="molecule type" value="Genomic_DNA"/>
</dbReference>
<gene>
    <name evidence="10" type="ORF">Tci_883450</name>
</gene>
<name>A0A699TPV4_TANCI</name>
<dbReference type="InterPro" id="IPR002401">
    <property type="entry name" value="Cyt_P450_E_grp-I"/>
</dbReference>
<evidence type="ECO:0000256" key="1">
    <source>
        <dbReference type="ARBA" id="ARBA00001971"/>
    </source>
</evidence>
<proteinExistence type="inferred from homology"/>
<dbReference type="AlphaFoldDB" id="A0A699TPV4"/>
<keyword evidence="7 9" id="KW-0503">Monooxygenase</keyword>
<dbReference type="PRINTS" id="PR00385">
    <property type="entry name" value="P450"/>
</dbReference>
<dbReference type="PROSITE" id="PS00086">
    <property type="entry name" value="CYTOCHROME_P450"/>
    <property type="match status" value="1"/>
</dbReference>
<keyword evidence="6 8" id="KW-0408">Iron</keyword>
<dbReference type="Pfam" id="PF00067">
    <property type="entry name" value="p450"/>
    <property type="match status" value="1"/>
</dbReference>
<evidence type="ECO:0000313" key="10">
    <source>
        <dbReference type="EMBL" id="GFD11481.1"/>
    </source>
</evidence>
<evidence type="ECO:0000256" key="6">
    <source>
        <dbReference type="ARBA" id="ARBA00023004"/>
    </source>
</evidence>
<dbReference type="GO" id="GO:0005506">
    <property type="term" value="F:iron ion binding"/>
    <property type="evidence" value="ECO:0007669"/>
    <property type="project" value="InterPro"/>
</dbReference>
<dbReference type="SUPFAM" id="SSF48264">
    <property type="entry name" value="Cytochrome P450"/>
    <property type="match status" value="1"/>
</dbReference>
<feature type="binding site" description="axial binding residue" evidence="8">
    <location>
        <position position="156"/>
    </location>
    <ligand>
        <name>heme</name>
        <dbReference type="ChEBI" id="CHEBI:30413"/>
    </ligand>
    <ligandPart>
        <name>Fe</name>
        <dbReference type="ChEBI" id="CHEBI:18248"/>
    </ligandPart>
</feature>